<proteinExistence type="predicted"/>
<keyword evidence="7" id="KW-0813">Transport</keyword>
<evidence type="ECO:0000256" key="18">
    <source>
        <dbReference type="ARBA" id="ARBA00032197"/>
    </source>
</evidence>
<dbReference type="PANTHER" id="PTHR33799">
    <property type="entry name" value="PTS PERMEASE-RELATED-RELATED"/>
    <property type="match status" value="1"/>
</dbReference>
<dbReference type="EMBL" id="JBFDTB010000004">
    <property type="protein sequence ID" value="MEW3465398.1"/>
    <property type="molecule type" value="Genomic_DNA"/>
</dbReference>
<comment type="subcellular location">
    <subcellularLocation>
        <location evidence="2">Cell membrane</location>
    </subcellularLocation>
    <subcellularLocation>
        <location evidence="3">Cytoplasm</location>
    </subcellularLocation>
</comment>
<dbReference type="CDD" id="cd00001">
    <property type="entry name" value="PTS_IIB_man"/>
    <property type="match status" value="1"/>
</dbReference>
<evidence type="ECO:0000256" key="3">
    <source>
        <dbReference type="ARBA" id="ARBA00004496"/>
    </source>
</evidence>
<evidence type="ECO:0000256" key="10">
    <source>
        <dbReference type="ARBA" id="ARBA00022553"/>
    </source>
</evidence>
<protein>
    <recommendedName>
        <fullName evidence="6">PTS system mannose-specific EIIAB component</fullName>
        <ecNumber evidence="5">2.7.1.191</ecNumber>
    </recommendedName>
    <alternativeName>
        <fullName evidence="18">EIIAB-Man</fullName>
    </alternativeName>
    <alternativeName>
        <fullName evidence="17">EIII-Man</fullName>
    </alternativeName>
</protein>
<evidence type="ECO:0000256" key="9">
    <source>
        <dbReference type="ARBA" id="ARBA00022490"/>
    </source>
</evidence>
<dbReference type="PANTHER" id="PTHR33799:SF1">
    <property type="entry name" value="PTS SYSTEM MANNOSE-SPECIFIC EIIAB COMPONENT-RELATED"/>
    <property type="match status" value="1"/>
</dbReference>
<dbReference type="Gene3D" id="3.40.35.10">
    <property type="entry name" value="Phosphotransferase system, sorbose subfamily IIB component"/>
    <property type="match status" value="1"/>
</dbReference>
<organism evidence="21 22">
    <name type="scientific">Enterococcus entomosocium</name>
    <dbReference type="NCBI Taxonomy" id="3034352"/>
    <lineage>
        <taxon>Bacteria</taxon>
        <taxon>Bacillati</taxon>
        <taxon>Bacillota</taxon>
        <taxon>Bacilli</taxon>
        <taxon>Lactobacillales</taxon>
        <taxon>Enterococcaceae</taxon>
        <taxon>Enterococcus</taxon>
    </lineage>
</organism>
<evidence type="ECO:0000256" key="15">
    <source>
        <dbReference type="ARBA" id="ARBA00023136"/>
    </source>
</evidence>
<keyword evidence="11 21" id="KW-0762">Sugar transport</keyword>
<evidence type="ECO:0000256" key="16">
    <source>
        <dbReference type="ARBA" id="ARBA00023757"/>
    </source>
</evidence>
<dbReference type="Pfam" id="PF03610">
    <property type="entry name" value="EIIA-man"/>
    <property type="match status" value="1"/>
</dbReference>
<dbReference type="InterPro" id="IPR036667">
    <property type="entry name" value="PTS_IIB_sorbose-sp_sf"/>
</dbReference>
<feature type="domain" description="PTS EIIB type-4" evidence="20">
    <location>
        <begin position="160"/>
        <end position="320"/>
    </location>
</feature>
<evidence type="ECO:0000256" key="13">
    <source>
        <dbReference type="ARBA" id="ARBA00022683"/>
    </source>
</evidence>
<dbReference type="SUPFAM" id="SSF52728">
    <property type="entry name" value="PTS IIb component"/>
    <property type="match status" value="1"/>
</dbReference>
<keyword evidence="13" id="KW-0598">Phosphotransferase system</keyword>
<dbReference type="Proteomes" id="UP001554047">
    <property type="component" value="Unassembled WGS sequence"/>
</dbReference>
<keyword evidence="10" id="KW-0597">Phosphoprotein</keyword>
<name>A0ABV3MAD8_9ENTE</name>
<dbReference type="InterPro" id="IPR051471">
    <property type="entry name" value="Bacterial_PTS_sugar_comp"/>
</dbReference>
<evidence type="ECO:0000313" key="22">
    <source>
        <dbReference type="Proteomes" id="UP001554047"/>
    </source>
</evidence>
<evidence type="ECO:0000256" key="14">
    <source>
        <dbReference type="ARBA" id="ARBA00022777"/>
    </source>
</evidence>
<keyword evidence="14" id="KW-0418">Kinase</keyword>
<gene>
    <name evidence="21" type="ORF">AB1I55_04655</name>
</gene>
<comment type="catalytic activity">
    <reaction evidence="1">
        <text>D-mannose(out) + N(pros)-phospho-L-histidyl-[protein] = D-mannose 6-phosphate(in) + L-histidyl-[protein]</text>
        <dbReference type="Rhea" id="RHEA:49232"/>
        <dbReference type="Rhea" id="RHEA-COMP:9745"/>
        <dbReference type="Rhea" id="RHEA-COMP:9746"/>
        <dbReference type="ChEBI" id="CHEBI:4208"/>
        <dbReference type="ChEBI" id="CHEBI:29979"/>
        <dbReference type="ChEBI" id="CHEBI:58735"/>
        <dbReference type="ChEBI" id="CHEBI:64837"/>
        <dbReference type="EC" id="2.7.1.191"/>
    </reaction>
</comment>
<evidence type="ECO:0000256" key="1">
    <source>
        <dbReference type="ARBA" id="ARBA00000514"/>
    </source>
</evidence>
<dbReference type="InterPro" id="IPR033887">
    <property type="entry name" value="PTS_IIA_man"/>
</dbReference>
<keyword evidence="15" id="KW-0472">Membrane</keyword>
<evidence type="ECO:0000256" key="7">
    <source>
        <dbReference type="ARBA" id="ARBA00022448"/>
    </source>
</evidence>
<dbReference type="InterPro" id="IPR004701">
    <property type="entry name" value="PTS_EIIA_man-typ"/>
</dbReference>
<sequence length="320" mass="34815">MLSRATCGVGGKLVENIVLISHGGMAEGVKSSLEMIVGQQANVHTVSLRPDSDNLQFEKELNEKMKALNGPTLIIADLLGGTPCNVAVKNYLEDDEVAIFAGMTLSVVIEAVVNQRATIKELLCLAKENIVDVKAGMNQAEQEMLEEKQEELGDYSAYAGQENIVNSRIDERLIHGQVAGIWSTSLNTQRIIVANDEAAVDPLQKSSLRMAAPTSMRLSVLPVATAAKNIRAGRYGKQRLFLLFKNPQDVLRYIEADGPIKAINVGNMSYKEGAREVTKSIQVLPEEEPIFEAIAAKGITVTAQLVPNEPSIDFMKKLRG</sequence>
<evidence type="ECO:0000256" key="2">
    <source>
        <dbReference type="ARBA" id="ARBA00004236"/>
    </source>
</evidence>
<comment type="caution">
    <text evidence="21">The sequence shown here is derived from an EMBL/GenBank/DDBJ whole genome shotgun (WGS) entry which is preliminary data.</text>
</comment>
<dbReference type="SUPFAM" id="SSF53062">
    <property type="entry name" value="PTS system fructose IIA component-like"/>
    <property type="match status" value="1"/>
</dbReference>
<keyword evidence="22" id="KW-1185">Reference proteome</keyword>
<keyword evidence="12" id="KW-0808">Transferase</keyword>
<evidence type="ECO:0000256" key="17">
    <source>
        <dbReference type="ARBA" id="ARBA00030229"/>
    </source>
</evidence>
<evidence type="ECO:0000256" key="4">
    <source>
        <dbReference type="ARBA" id="ARBA00011738"/>
    </source>
</evidence>
<evidence type="ECO:0000256" key="8">
    <source>
        <dbReference type="ARBA" id="ARBA00022475"/>
    </source>
</evidence>
<evidence type="ECO:0000256" key="12">
    <source>
        <dbReference type="ARBA" id="ARBA00022679"/>
    </source>
</evidence>
<accession>A0ABV3MAD8</accession>
<evidence type="ECO:0000256" key="11">
    <source>
        <dbReference type="ARBA" id="ARBA00022597"/>
    </source>
</evidence>
<dbReference type="PROSITE" id="PS51096">
    <property type="entry name" value="PTS_EIIA_TYPE_4"/>
    <property type="match status" value="1"/>
</dbReference>
<comment type="function">
    <text evidence="16">The phosphoenolpyruvate-dependent sugar phosphotransferase system (sugar PTS), a major carbohydrate active transport system, catalyzes the phosphorylation of incoming sugar substrates concomitantly with their translocation across the cell membrane. The enzyme II ManXYZ PTS system is involved in mannose transport.</text>
</comment>
<dbReference type="PROSITE" id="PS51101">
    <property type="entry name" value="PTS_EIIB_TYPE_4"/>
    <property type="match status" value="1"/>
</dbReference>
<dbReference type="RefSeq" id="WP_082741547.1">
    <property type="nucleotide sequence ID" value="NZ_JBDKDV010000002.1"/>
</dbReference>
<feature type="domain" description="PTS EIIA type-4" evidence="19">
    <location>
        <begin position="14"/>
        <end position="164"/>
    </location>
</feature>
<dbReference type="EC" id="2.7.1.191" evidence="5"/>
<keyword evidence="9" id="KW-0963">Cytoplasm</keyword>
<reference evidence="21 22" key="1">
    <citation type="submission" date="2024-05" db="EMBL/GenBank/DDBJ databases">
        <title>Human gut microbiome strain richness.</title>
        <authorList>
            <person name="Chen-Liaw A."/>
        </authorList>
    </citation>
    <scope>NUCLEOTIDE SEQUENCE [LARGE SCALE GENOMIC DNA]</scope>
    <source>
        <strain evidence="21 22">J1100102st1_G3_J1100102_180507</strain>
    </source>
</reference>
<dbReference type="Pfam" id="PF03830">
    <property type="entry name" value="PTSIIB_sorb"/>
    <property type="match status" value="1"/>
</dbReference>
<dbReference type="InterPro" id="IPR004720">
    <property type="entry name" value="PTS_IIB_sorbose-sp"/>
</dbReference>
<comment type="subunit">
    <text evidence="4">Homodimer.</text>
</comment>
<evidence type="ECO:0000256" key="5">
    <source>
        <dbReference type="ARBA" id="ARBA00011929"/>
    </source>
</evidence>
<evidence type="ECO:0000256" key="6">
    <source>
        <dbReference type="ARBA" id="ARBA00021685"/>
    </source>
</evidence>
<evidence type="ECO:0000259" key="20">
    <source>
        <dbReference type="PROSITE" id="PS51101"/>
    </source>
</evidence>
<dbReference type="InterPro" id="IPR036662">
    <property type="entry name" value="PTS_EIIA_man-typ_sf"/>
</dbReference>
<dbReference type="CDD" id="cd00006">
    <property type="entry name" value="PTS_IIA_man"/>
    <property type="match status" value="1"/>
</dbReference>
<keyword evidence="8" id="KW-1003">Cell membrane</keyword>
<evidence type="ECO:0000259" key="19">
    <source>
        <dbReference type="PROSITE" id="PS51096"/>
    </source>
</evidence>
<evidence type="ECO:0000313" key="21">
    <source>
        <dbReference type="EMBL" id="MEW3465398.1"/>
    </source>
</evidence>
<dbReference type="Gene3D" id="3.40.50.510">
    <property type="entry name" value="Phosphotransferase system, mannose-type IIA component"/>
    <property type="match status" value="1"/>
</dbReference>